<evidence type="ECO:0000256" key="5">
    <source>
        <dbReference type="SAM" id="Phobius"/>
    </source>
</evidence>
<gene>
    <name evidence="6" type="ORF">N7505_011666</name>
</gene>
<keyword evidence="4 5" id="KW-0472">Membrane</keyword>
<dbReference type="PANTHER" id="PTHR48022:SF49">
    <property type="entry name" value="SUGAR TRANSPORTER, PUTATIVE (AFU_ORTHOLOGUE AFUA_8G01340)-RELATED"/>
    <property type="match status" value="1"/>
</dbReference>
<proteinExistence type="predicted"/>
<evidence type="ECO:0000256" key="2">
    <source>
        <dbReference type="ARBA" id="ARBA00022692"/>
    </source>
</evidence>
<evidence type="ECO:0000256" key="1">
    <source>
        <dbReference type="ARBA" id="ARBA00004141"/>
    </source>
</evidence>
<feature type="transmembrane region" description="Helical" evidence="5">
    <location>
        <begin position="69"/>
        <end position="86"/>
    </location>
</feature>
<dbReference type="InterPro" id="IPR005828">
    <property type="entry name" value="MFS_sugar_transport-like"/>
</dbReference>
<evidence type="ECO:0000256" key="4">
    <source>
        <dbReference type="ARBA" id="ARBA00023136"/>
    </source>
</evidence>
<dbReference type="InterPro" id="IPR050360">
    <property type="entry name" value="MFS_Sugar_Transporters"/>
</dbReference>
<organism evidence="6 7">
    <name type="scientific">Penicillium chrysogenum</name>
    <name type="common">Penicillium notatum</name>
    <dbReference type="NCBI Taxonomy" id="5076"/>
    <lineage>
        <taxon>Eukaryota</taxon>
        <taxon>Fungi</taxon>
        <taxon>Dikarya</taxon>
        <taxon>Ascomycota</taxon>
        <taxon>Pezizomycotina</taxon>
        <taxon>Eurotiomycetes</taxon>
        <taxon>Eurotiomycetidae</taxon>
        <taxon>Eurotiales</taxon>
        <taxon>Aspergillaceae</taxon>
        <taxon>Penicillium</taxon>
        <taxon>Penicillium chrysogenum species complex</taxon>
    </lineage>
</organism>
<keyword evidence="3 5" id="KW-1133">Transmembrane helix</keyword>
<comment type="subcellular location">
    <subcellularLocation>
        <location evidence="1">Membrane</location>
        <topology evidence="1">Multi-pass membrane protein</topology>
    </subcellularLocation>
</comment>
<evidence type="ECO:0000313" key="7">
    <source>
        <dbReference type="Proteomes" id="UP001220256"/>
    </source>
</evidence>
<name>A0ABQ8W8F9_PENCH</name>
<dbReference type="EMBL" id="JAPVEB010000010">
    <property type="protein sequence ID" value="KAJ5256515.1"/>
    <property type="molecule type" value="Genomic_DNA"/>
</dbReference>
<dbReference type="SUPFAM" id="SSF103473">
    <property type="entry name" value="MFS general substrate transporter"/>
    <property type="match status" value="1"/>
</dbReference>
<reference evidence="6 7" key="1">
    <citation type="journal article" date="2023" name="IMA Fungus">
        <title>Comparative genomic study of the Penicillium genus elucidates a diverse pangenome and 15 lateral gene transfer events.</title>
        <authorList>
            <person name="Petersen C."/>
            <person name="Sorensen T."/>
            <person name="Nielsen M.R."/>
            <person name="Sondergaard T.E."/>
            <person name="Sorensen J.L."/>
            <person name="Fitzpatrick D.A."/>
            <person name="Frisvad J.C."/>
            <person name="Nielsen K.L."/>
        </authorList>
    </citation>
    <scope>NUCLEOTIDE SEQUENCE [LARGE SCALE GENOMIC DNA]</scope>
    <source>
        <strain evidence="6 7">IBT 3361</strain>
    </source>
</reference>
<comment type="caution">
    <text evidence="6">The sequence shown here is derived from an EMBL/GenBank/DDBJ whole genome shotgun (WGS) entry which is preliminary data.</text>
</comment>
<keyword evidence="2 5" id="KW-0812">Transmembrane</keyword>
<keyword evidence="7" id="KW-1185">Reference proteome</keyword>
<feature type="transmembrane region" description="Helical" evidence="5">
    <location>
        <begin position="98"/>
        <end position="119"/>
    </location>
</feature>
<protein>
    <recommendedName>
        <fullName evidence="8">Major facilitator superfamily (MFS) profile domain-containing protein</fullName>
    </recommendedName>
</protein>
<evidence type="ECO:0000256" key="3">
    <source>
        <dbReference type="ARBA" id="ARBA00022989"/>
    </source>
</evidence>
<dbReference type="InterPro" id="IPR036259">
    <property type="entry name" value="MFS_trans_sf"/>
</dbReference>
<dbReference type="Pfam" id="PF00083">
    <property type="entry name" value="Sugar_tr"/>
    <property type="match status" value="1"/>
</dbReference>
<dbReference type="PANTHER" id="PTHR48022">
    <property type="entry name" value="PLASTIDIC GLUCOSE TRANSPORTER 4"/>
    <property type="match status" value="1"/>
</dbReference>
<evidence type="ECO:0000313" key="6">
    <source>
        <dbReference type="EMBL" id="KAJ5256515.1"/>
    </source>
</evidence>
<feature type="transmembrane region" description="Helical" evidence="5">
    <location>
        <begin position="40"/>
        <end position="57"/>
    </location>
</feature>
<accession>A0ABQ8W8F9</accession>
<sequence length="171" mass="19481">MSWFWMRRAGRRRIYLIGLAASMAILAVAGGIAFLPATDAQSWTLGGIGPICYVLVAEIPCTRLRVKTVVLARIVYNVASIVTNVMTPRMLNPTAWNWKGKSCFFFLGFSAVCFVWCYLRLPETFGLSYLEIDILFEKKAKTSKFRELQRHLANRGYFSVPDEVQKQPAMW</sequence>
<dbReference type="Gene3D" id="1.20.1250.20">
    <property type="entry name" value="MFS general substrate transporter like domains"/>
    <property type="match status" value="1"/>
</dbReference>
<dbReference type="Proteomes" id="UP001220256">
    <property type="component" value="Unassembled WGS sequence"/>
</dbReference>
<feature type="transmembrane region" description="Helical" evidence="5">
    <location>
        <begin position="14"/>
        <end position="34"/>
    </location>
</feature>
<evidence type="ECO:0008006" key="8">
    <source>
        <dbReference type="Google" id="ProtNLM"/>
    </source>
</evidence>